<dbReference type="RefSeq" id="WP_147421323.1">
    <property type="nucleotide sequence ID" value="NZ_LR861803.1"/>
</dbReference>
<dbReference type="EMBL" id="LR824641">
    <property type="protein sequence ID" value="CAD0342442.1"/>
    <property type="molecule type" value="Genomic_DNA"/>
</dbReference>
<name>A0A8E4E986_9XANT</name>
<protein>
    <submittedName>
        <fullName evidence="1">Uncharacterized protein</fullName>
    </submittedName>
</protein>
<sequence>MDTTRNQADATMVRRADVRSMAAALPWLPAQARAPHIDHRPSTIDRWRMADGGWRMADGRRQTADSRQQMTDTGCATAVVDPAHSDAHAPVQPPLAWLQALRHRQTWTCVLGRFKYASFLPTRRASPPCAVRVHLHAGQLR</sequence>
<proteinExistence type="predicted"/>
<evidence type="ECO:0000313" key="3">
    <source>
        <dbReference type="Proteomes" id="UP000515493"/>
    </source>
</evidence>
<dbReference type="GeneID" id="79391207"/>
<dbReference type="AlphaFoldDB" id="A0A8E4E986"/>
<gene>
    <name evidence="1" type="ORF">XSP_003911</name>
</gene>
<accession>A0A8E4E986</accession>
<evidence type="ECO:0000313" key="1">
    <source>
        <dbReference type="EMBL" id="CAD0342442.1"/>
    </source>
</evidence>
<reference evidence="1 3" key="1">
    <citation type="submission" date="2020-07" db="EMBL/GenBank/DDBJ databases">
        <authorList>
            <person name="Teixeira M."/>
        </authorList>
    </citation>
    <scope>NUCLEOTIDE SEQUENCE</scope>
    <source>
        <strain evidence="2">1</strain>
        <strain evidence="1">Xanthomonas sp. CPBF 367</strain>
    </source>
</reference>
<dbReference type="EMBL" id="LR861803">
    <property type="protein sequence ID" value="CAD1797197.1"/>
    <property type="molecule type" value="Genomic_DNA"/>
</dbReference>
<dbReference type="Proteomes" id="UP000515493">
    <property type="component" value="Chromosome"/>
</dbReference>
<organism evidence="1">
    <name type="scientific">Xanthomonas euroxanthea</name>
    <dbReference type="NCBI Taxonomy" id="2259622"/>
    <lineage>
        <taxon>Bacteria</taxon>
        <taxon>Pseudomonadati</taxon>
        <taxon>Pseudomonadota</taxon>
        <taxon>Gammaproteobacteria</taxon>
        <taxon>Lysobacterales</taxon>
        <taxon>Lysobacteraceae</taxon>
        <taxon>Xanthomonas</taxon>
    </lineage>
</organism>
<dbReference type="KEGG" id="xeu:XSP_003911"/>
<evidence type="ECO:0000313" key="2">
    <source>
        <dbReference type="EMBL" id="CAD1797197.1"/>
    </source>
</evidence>